<keyword evidence="3" id="KW-1015">Disulfide bond</keyword>
<evidence type="ECO:0000256" key="3">
    <source>
        <dbReference type="ARBA" id="ARBA00023157"/>
    </source>
</evidence>
<dbReference type="GO" id="GO:0005886">
    <property type="term" value="C:plasma membrane"/>
    <property type="evidence" value="ECO:0007669"/>
    <property type="project" value="TreeGrafter"/>
</dbReference>
<dbReference type="SUPFAM" id="SSF49503">
    <property type="entry name" value="Cupredoxins"/>
    <property type="match status" value="1"/>
</dbReference>
<organism evidence="6 7">
    <name type="scientific">Iris pallida</name>
    <name type="common">Sweet iris</name>
    <dbReference type="NCBI Taxonomy" id="29817"/>
    <lineage>
        <taxon>Eukaryota</taxon>
        <taxon>Viridiplantae</taxon>
        <taxon>Streptophyta</taxon>
        <taxon>Embryophyta</taxon>
        <taxon>Tracheophyta</taxon>
        <taxon>Spermatophyta</taxon>
        <taxon>Magnoliopsida</taxon>
        <taxon>Liliopsida</taxon>
        <taxon>Asparagales</taxon>
        <taxon>Iridaceae</taxon>
        <taxon>Iridoideae</taxon>
        <taxon>Irideae</taxon>
        <taxon>Iris</taxon>
    </lineage>
</organism>
<dbReference type="Proteomes" id="UP001140949">
    <property type="component" value="Unassembled WGS sequence"/>
</dbReference>
<dbReference type="Gene3D" id="2.60.40.420">
    <property type="entry name" value="Cupredoxins - blue copper proteins"/>
    <property type="match status" value="1"/>
</dbReference>
<evidence type="ECO:0000256" key="4">
    <source>
        <dbReference type="ARBA" id="ARBA00082491"/>
    </source>
</evidence>
<evidence type="ECO:0000313" key="6">
    <source>
        <dbReference type="EMBL" id="KAJ6832921.1"/>
    </source>
</evidence>
<protein>
    <recommendedName>
        <fullName evidence="4">Plantacyanin</fullName>
    </recommendedName>
</protein>
<name>A0AAX6GX69_IRIPA</name>
<dbReference type="GO" id="GO:0009055">
    <property type="term" value="F:electron transfer activity"/>
    <property type="evidence" value="ECO:0007669"/>
    <property type="project" value="InterPro"/>
</dbReference>
<dbReference type="AlphaFoldDB" id="A0AAX6GX69"/>
<dbReference type="CDD" id="cd11013">
    <property type="entry name" value="Plantacyanin"/>
    <property type="match status" value="1"/>
</dbReference>
<evidence type="ECO:0000256" key="2">
    <source>
        <dbReference type="ARBA" id="ARBA00023008"/>
    </source>
</evidence>
<sequence>MAQGRGSAGAYIAVVAMLCVVNFHVANSAVFTVGDGGGWTFSSGSWTSGKRFRAGDVLVFNYNSTVHNVVPVSGAGYKRCAAPSSANVLSSGNDRVTLSKGTNYFICSYAGHCQAGMKIAVTTA</sequence>
<dbReference type="EMBL" id="JANAVB010015600">
    <property type="protein sequence ID" value="KAJ6832921.1"/>
    <property type="molecule type" value="Genomic_DNA"/>
</dbReference>
<keyword evidence="1" id="KW-0479">Metal-binding</keyword>
<reference evidence="6" key="2">
    <citation type="submission" date="2023-04" db="EMBL/GenBank/DDBJ databases">
        <authorList>
            <person name="Bruccoleri R.E."/>
            <person name="Oakeley E.J."/>
            <person name="Faust A.-M."/>
            <person name="Dessus-Babus S."/>
            <person name="Altorfer M."/>
            <person name="Burckhardt D."/>
            <person name="Oertli M."/>
            <person name="Naumann U."/>
            <person name="Petersen F."/>
            <person name="Wong J."/>
        </authorList>
    </citation>
    <scope>NUCLEOTIDE SEQUENCE</scope>
    <source>
        <strain evidence="6">GSM-AAB239-AS_SAM_17_03QT</strain>
        <tissue evidence="6">Leaf</tissue>
    </source>
</reference>
<keyword evidence="7" id="KW-1185">Reference proteome</keyword>
<feature type="domain" description="Phytocyanin" evidence="5">
    <location>
        <begin position="29"/>
        <end position="124"/>
    </location>
</feature>
<comment type="caution">
    <text evidence="6">The sequence shown here is derived from an EMBL/GenBank/DDBJ whole genome shotgun (WGS) entry which is preliminary data.</text>
</comment>
<keyword evidence="2" id="KW-0186">Copper</keyword>
<dbReference type="PANTHER" id="PTHR33021">
    <property type="entry name" value="BLUE COPPER PROTEIN"/>
    <property type="match status" value="1"/>
</dbReference>
<evidence type="ECO:0000256" key="1">
    <source>
        <dbReference type="ARBA" id="ARBA00022723"/>
    </source>
</evidence>
<evidence type="ECO:0000259" key="5">
    <source>
        <dbReference type="PROSITE" id="PS51485"/>
    </source>
</evidence>
<dbReference type="InterPro" id="IPR041844">
    <property type="entry name" value="Plantacyanin"/>
</dbReference>
<evidence type="ECO:0000313" key="7">
    <source>
        <dbReference type="Proteomes" id="UP001140949"/>
    </source>
</evidence>
<gene>
    <name evidence="6" type="ORF">M6B38_342300</name>
</gene>
<dbReference type="InterPro" id="IPR003245">
    <property type="entry name" value="Phytocyanin_dom"/>
</dbReference>
<accession>A0AAX6GX69</accession>
<reference evidence="6" key="1">
    <citation type="journal article" date="2023" name="GigaByte">
        <title>Genome assembly of the bearded iris, Iris pallida Lam.</title>
        <authorList>
            <person name="Bruccoleri R.E."/>
            <person name="Oakeley E.J."/>
            <person name="Faust A.M.E."/>
            <person name="Altorfer M."/>
            <person name="Dessus-Babus S."/>
            <person name="Burckhardt D."/>
            <person name="Oertli M."/>
            <person name="Naumann U."/>
            <person name="Petersen F."/>
            <person name="Wong J."/>
        </authorList>
    </citation>
    <scope>NUCLEOTIDE SEQUENCE</scope>
    <source>
        <strain evidence="6">GSM-AAB239-AS_SAM_17_03QT</strain>
    </source>
</reference>
<dbReference type="PANTHER" id="PTHR33021:SF513">
    <property type="entry name" value="PUTATIVE, EXPRESSED-RELATED"/>
    <property type="match status" value="1"/>
</dbReference>
<dbReference type="GO" id="GO:0046872">
    <property type="term" value="F:metal ion binding"/>
    <property type="evidence" value="ECO:0007669"/>
    <property type="project" value="UniProtKB-KW"/>
</dbReference>
<dbReference type="FunFam" id="2.60.40.420:FF:000013">
    <property type="entry name" value="basic blue protein-like"/>
    <property type="match status" value="1"/>
</dbReference>
<dbReference type="InterPro" id="IPR039391">
    <property type="entry name" value="Phytocyanin-like"/>
</dbReference>
<dbReference type="Pfam" id="PF02298">
    <property type="entry name" value="Cu_bind_like"/>
    <property type="match status" value="1"/>
</dbReference>
<dbReference type="PROSITE" id="PS51485">
    <property type="entry name" value="PHYTOCYANIN"/>
    <property type="match status" value="1"/>
</dbReference>
<proteinExistence type="predicted"/>
<dbReference type="InterPro" id="IPR008972">
    <property type="entry name" value="Cupredoxin"/>
</dbReference>